<evidence type="ECO:0000256" key="1">
    <source>
        <dbReference type="ARBA" id="ARBA00002069"/>
    </source>
</evidence>
<dbReference type="PANTHER" id="PTHR37787">
    <property type="entry name" value="BIOGENESIS OF LYSOSOME-RELATED ORGANELLES COMPLEX 1 SUBUNIT KXD1"/>
    <property type="match status" value="1"/>
</dbReference>
<dbReference type="GO" id="GO:0032880">
    <property type="term" value="P:regulation of protein localization"/>
    <property type="evidence" value="ECO:0007669"/>
    <property type="project" value="TreeGrafter"/>
</dbReference>
<dbReference type="PANTHER" id="PTHR37787:SF1">
    <property type="entry name" value="BIOGENESIS OF LYSOSOME-RELATED ORGANELLES COMPLEX 1 SUBUNIT KXD1"/>
    <property type="match status" value="1"/>
</dbReference>
<dbReference type="Proteomes" id="UP000094801">
    <property type="component" value="Unassembled WGS sequence"/>
</dbReference>
<comment type="function">
    <text evidence="1">Component of the biogenesis of lysosome-related organelles complex-1 (BLOC-1) involved in endosomal cargo sorting.</text>
</comment>
<comment type="subcellular location">
    <subcellularLocation>
        <location evidence="2">Endosome</location>
    </subcellularLocation>
</comment>
<evidence type="ECO:0000313" key="10">
    <source>
        <dbReference type="Proteomes" id="UP000094801"/>
    </source>
</evidence>
<feature type="domain" description="KxDL" evidence="8">
    <location>
        <begin position="13"/>
        <end position="98"/>
    </location>
</feature>
<proteinExistence type="inferred from homology"/>
<sequence>SNFNAIDYLINSLYGSLNAIELDRSLVLQSQISGELNNTSKEILVLIDELSSKLTDHVTKYENLKTKIIPGLISNLNKSTKMAAKLTHAMKDMYPVEYSKSKDKVLNRVTDEDEDLY</sequence>
<name>A0A1E4T5K5_9ASCO</name>
<accession>A0A1E4T5K5</accession>
<evidence type="ECO:0000256" key="2">
    <source>
        <dbReference type="ARBA" id="ARBA00004177"/>
    </source>
</evidence>
<protein>
    <recommendedName>
        <fullName evidence="4">Biogenesis of lysosome-related organelles complex 1 subunit KXD1</fullName>
    </recommendedName>
    <alternativeName>
        <fullName evidence="7">KxDL homolog</fullName>
    </alternativeName>
</protein>
<dbReference type="GO" id="GO:0005768">
    <property type="term" value="C:endosome"/>
    <property type="evidence" value="ECO:0007669"/>
    <property type="project" value="UniProtKB-SubCell"/>
</dbReference>
<evidence type="ECO:0000256" key="4">
    <source>
        <dbReference type="ARBA" id="ARBA00016207"/>
    </source>
</evidence>
<dbReference type="InterPro" id="IPR051390">
    <property type="entry name" value="BLOC-1_subunit_KXD1"/>
</dbReference>
<keyword evidence="10" id="KW-1185">Reference proteome</keyword>
<evidence type="ECO:0000256" key="5">
    <source>
        <dbReference type="ARBA" id="ARBA00022448"/>
    </source>
</evidence>
<feature type="non-terminal residue" evidence="9">
    <location>
        <position position="1"/>
    </location>
</feature>
<evidence type="ECO:0000313" key="9">
    <source>
        <dbReference type="EMBL" id="ODV87012.1"/>
    </source>
</evidence>
<dbReference type="OrthoDB" id="4089816at2759"/>
<gene>
    <name evidence="9" type="ORF">CANARDRAFT_179720</name>
</gene>
<evidence type="ECO:0000259" key="8">
    <source>
        <dbReference type="Pfam" id="PF10241"/>
    </source>
</evidence>
<dbReference type="InterPro" id="IPR019371">
    <property type="entry name" value="KxDL_dom"/>
</dbReference>
<keyword evidence="6" id="KW-0967">Endosome</keyword>
<evidence type="ECO:0000256" key="3">
    <source>
        <dbReference type="ARBA" id="ARBA00005913"/>
    </source>
</evidence>
<evidence type="ECO:0000256" key="7">
    <source>
        <dbReference type="ARBA" id="ARBA00029808"/>
    </source>
</evidence>
<keyword evidence="5" id="KW-0813">Transport</keyword>
<evidence type="ECO:0000256" key="6">
    <source>
        <dbReference type="ARBA" id="ARBA00022753"/>
    </source>
</evidence>
<dbReference type="Pfam" id="PF10241">
    <property type="entry name" value="KxDL"/>
    <property type="match status" value="1"/>
</dbReference>
<dbReference type="GO" id="GO:0031083">
    <property type="term" value="C:BLOC-1 complex"/>
    <property type="evidence" value="ECO:0007669"/>
    <property type="project" value="TreeGrafter"/>
</dbReference>
<feature type="non-terminal residue" evidence="9">
    <location>
        <position position="117"/>
    </location>
</feature>
<comment type="similarity">
    <text evidence="3">Belongs to the KXD1 family.</text>
</comment>
<organism evidence="9 10">
    <name type="scientific">[Candida] arabinofermentans NRRL YB-2248</name>
    <dbReference type="NCBI Taxonomy" id="983967"/>
    <lineage>
        <taxon>Eukaryota</taxon>
        <taxon>Fungi</taxon>
        <taxon>Dikarya</taxon>
        <taxon>Ascomycota</taxon>
        <taxon>Saccharomycotina</taxon>
        <taxon>Pichiomycetes</taxon>
        <taxon>Pichiales</taxon>
        <taxon>Pichiaceae</taxon>
        <taxon>Ogataea</taxon>
        <taxon>Ogataea/Candida clade</taxon>
    </lineage>
</organism>
<dbReference type="EMBL" id="KV453849">
    <property type="protein sequence ID" value="ODV87012.1"/>
    <property type="molecule type" value="Genomic_DNA"/>
</dbReference>
<reference evidence="10" key="1">
    <citation type="submission" date="2016-04" db="EMBL/GenBank/DDBJ databases">
        <title>Comparative genomics of biotechnologically important yeasts.</title>
        <authorList>
            <consortium name="DOE Joint Genome Institute"/>
            <person name="Riley R."/>
            <person name="Haridas S."/>
            <person name="Wolfe K.H."/>
            <person name="Lopes M.R."/>
            <person name="Hittinger C.T."/>
            <person name="Goker M."/>
            <person name="Salamov A."/>
            <person name="Wisecaver J."/>
            <person name="Long T.M."/>
            <person name="Aerts A.L."/>
            <person name="Barry K."/>
            <person name="Choi C."/>
            <person name="Clum A."/>
            <person name="Coughlan A.Y."/>
            <person name="Deshpande S."/>
            <person name="Douglass A.P."/>
            <person name="Hanson S.J."/>
            <person name="Klenk H.-P."/>
            <person name="Labutti K."/>
            <person name="Lapidus A."/>
            <person name="Lindquist E."/>
            <person name="Lipzen A."/>
            <person name="Meier-Kolthoff J.P."/>
            <person name="Ohm R.A."/>
            <person name="Otillar R.P."/>
            <person name="Pangilinan J."/>
            <person name="Peng Y."/>
            <person name="Rokas A."/>
            <person name="Rosa C.A."/>
            <person name="Scheuner C."/>
            <person name="Sibirny A.A."/>
            <person name="Slot J.C."/>
            <person name="Stielow J.B."/>
            <person name="Sun H."/>
            <person name="Kurtzman C.P."/>
            <person name="Blackwell M."/>
            <person name="Grigoriev I.V."/>
            <person name="Jeffries T.W."/>
        </authorList>
    </citation>
    <scope>NUCLEOTIDE SEQUENCE [LARGE SCALE GENOMIC DNA]</scope>
    <source>
        <strain evidence="10">NRRL YB-2248</strain>
    </source>
</reference>
<dbReference type="GO" id="GO:0007032">
    <property type="term" value="P:endosome organization"/>
    <property type="evidence" value="ECO:0007669"/>
    <property type="project" value="TreeGrafter"/>
</dbReference>
<dbReference type="AlphaFoldDB" id="A0A1E4T5K5"/>